<feature type="transmembrane region" description="Helical" evidence="6">
    <location>
        <begin position="205"/>
        <end position="223"/>
    </location>
</feature>
<dbReference type="InterPro" id="IPR001425">
    <property type="entry name" value="Arc/bac/fun_rhodopsins"/>
</dbReference>
<dbReference type="SMART" id="SM01021">
    <property type="entry name" value="Bac_rhodopsin"/>
    <property type="match status" value="1"/>
</dbReference>
<evidence type="ECO:0000256" key="3">
    <source>
        <dbReference type="ARBA" id="ARBA00022692"/>
    </source>
</evidence>
<name>A0A0G4I4A1_9ALVE</name>
<comment type="subcellular location">
    <subcellularLocation>
        <location evidence="1">Membrane</location>
        <topology evidence="1">Multi-pass membrane protein</topology>
    </subcellularLocation>
</comment>
<protein>
    <submittedName>
        <fullName evidence="7">Uncharacterized protein</fullName>
    </submittedName>
</protein>
<dbReference type="PhylomeDB" id="A0A0G4I4A1"/>
<evidence type="ECO:0000256" key="5">
    <source>
        <dbReference type="ARBA" id="ARBA00023136"/>
    </source>
</evidence>
<evidence type="ECO:0000313" key="7">
    <source>
        <dbReference type="EMBL" id="CEM51806.1"/>
    </source>
</evidence>
<dbReference type="Gene3D" id="1.20.1070.10">
    <property type="entry name" value="Rhodopsin 7-helix transmembrane proteins"/>
    <property type="match status" value="1"/>
</dbReference>
<feature type="transmembrane region" description="Helical" evidence="6">
    <location>
        <begin position="109"/>
        <end position="129"/>
    </location>
</feature>
<keyword evidence="5 6" id="KW-0472">Membrane</keyword>
<evidence type="ECO:0000256" key="6">
    <source>
        <dbReference type="SAM" id="Phobius"/>
    </source>
</evidence>
<accession>A0A0G4I4A1</accession>
<gene>
    <name evidence="7" type="ORF">Cvel_10873</name>
</gene>
<evidence type="ECO:0000256" key="2">
    <source>
        <dbReference type="ARBA" id="ARBA00008130"/>
    </source>
</evidence>
<dbReference type="GO" id="GO:0016020">
    <property type="term" value="C:membrane"/>
    <property type="evidence" value="ECO:0007669"/>
    <property type="project" value="UniProtKB-SubCell"/>
</dbReference>
<comment type="similarity">
    <text evidence="2">Belongs to the archaeal/bacterial/fungal opsin family.</text>
</comment>
<sequence>MAAVDKLGSLEAILPPAPSQKVKAQGRHRSVYVALSTVGVILISFFGLLSTFWIYNVETVPVKSVPESHYLDRGAYMFGTMFFYLSLPLLFTARNLLRQPKCNFLWSNIETTAVQSGILLQYWLSYTLAANGVIDPMADRLVPGRRIHFVRYMGWVVAMTGYAYLIICKLNKRSLGEAFPCLAATAGEILFGFWADIAGSVPLRQFLYVFVWSCFLLSAFGLVSTLPPSRPTDTTAEKVKVGLVRFTCVHWSLYGPVYHMGQYGGIDSTTEQFLFCVLDITYKIAVSACLVAVHSSEWTQMRMQAEHAEMTAWRDQEFQARLQLIRDEFEK</sequence>
<organism evidence="7">
    <name type="scientific">Chromera velia CCMP2878</name>
    <dbReference type="NCBI Taxonomy" id="1169474"/>
    <lineage>
        <taxon>Eukaryota</taxon>
        <taxon>Sar</taxon>
        <taxon>Alveolata</taxon>
        <taxon>Colpodellida</taxon>
        <taxon>Chromeraceae</taxon>
        <taxon>Chromera</taxon>
    </lineage>
</organism>
<dbReference type="EMBL" id="CDMZ01005056">
    <property type="protein sequence ID" value="CEM51806.1"/>
    <property type="molecule type" value="Genomic_DNA"/>
</dbReference>
<reference evidence="7" key="1">
    <citation type="submission" date="2014-11" db="EMBL/GenBank/DDBJ databases">
        <authorList>
            <person name="Otto D Thomas"/>
            <person name="Naeem Raeece"/>
        </authorList>
    </citation>
    <scope>NUCLEOTIDE SEQUENCE</scope>
</reference>
<feature type="transmembrane region" description="Helical" evidence="6">
    <location>
        <begin position="31"/>
        <end position="55"/>
    </location>
</feature>
<dbReference type="VEuPathDB" id="CryptoDB:Cvel_10873"/>
<keyword evidence="4 6" id="KW-1133">Transmembrane helix</keyword>
<proteinExistence type="inferred from homology"/>
<evidence type="ECO:0000256" key="1">
    <source>
        <dbReference type="ARBA" id="ARBA00004141"/>
    </source>
</evidence>
<dbReference type="SUPFAM" id="SSF81321">
    <property type="entry name" value="Family A G protein-coupled receptor-like"/>
    <property type="match status" value="1"/>
</dbReference>
<feature type="transmembrane region" description="Helical" evidence="6">
    <location>
        <begin position="149"/>
        <end position="167"/>
    </location>
</feature>
<feature type="transmembrane region" description="Helical" evidence="6">
    <location>
        <begin position="75"/>
        <end position="97"/>
    </location>
</feature>
<evidence type="ECO:0000256" key="4">
    <source>
        <dbReference type="ARBA" id="ARBA00022989"/>
    </source>
</evidence>
<dbReference type="AlphaFoldDB" id="A0A0G4I4A1"/>
<keyword evidence="3 6" id="KW-0812">Transmembrane</keyword>
<feature type="transmembrane region" description="Helical" evidence="6">
    <location>
        <begin position="179"/>
        <end position="199"/>
    </location>
</feature>
<dbReference type="Pfam" id="PF01036">
    <property type="entry name" value="Bac_rhodopsin"/>
    <property type="match status" value="1"/>
</dbReference>